<keyword evidence="9" id="KW-1185">Reference proteome</keyword>
<dbReference type="InterPro" id="IPR036026">
    <property type="entry name" value="Seven-hairpin_glycosidases"/>
</dbReference>
<dbReference type="InterPro" id="IPR050749">
    <property type="entry name" value="Glycosyl_Hydrolase_47"/>
</dbReference>
<organism evidence="8 9">
    <name type="scientific">Coemansia brasiliensis</name>
    <dbReference type="NCBI Taxonomy" id="2650707"/>
    <lineage>
        <taxon>Eukaryota</taxon>
        <taxon>Fungi</taxon>
        <taxon>Fungi incertae sedis</taxon>
        <taxon>Zoopagomycota</taxon>
        <taxon>Kickxellomycotina</taxon>
        <taxon>Kickxellomycetes</taxon>
        <taxon>Kickxellales</taxon>
        <taxon>Kickxellaceae</taxon>
        <taxon>Coemansia</taxon>
    </lineage>
</organism>
<dbReference type="InterPro" id="IPR012341">
    <property type="entry name" value="6hp_glycosidase-like_sf"/>
</dbReference>
<dbReference type="GO" id="GO:0016020">
    <property type="term" value="C:membrane"/>
    <property type="evidence" value="ECO:0007669"/>
    <property type="project" value="InterPro"/>
</dbReference>
<keyword evidence="7" id="KW-0472">Membrane</keyword>
<evidence type="ECO:0000313" key="9">
    <source>
        <dbReference type="Proteomes" id="UP001139887"/>
    </source>
</evidence>
<protein>
    <recommendedName>
        <fullName evidence="6">alpha-1,2-Mannosidase</fullName>
        <ecNumber evidence="6">3.2.1.-</ecNumber>
    </recommendedName>
</protein>
<comment type="caution">
    <text evidence="8">The sequence shown here is derived from an EMBL/GenBank/DDBJ whole genome shotgun (WGS) entry which is preliminary data.</text>
</comment>
<evidence type="ECO:0000313" key="8">
    <source>
        <dbReference type="EMBL" id="KAJ2842614.1"/>
    </source>
</evidence>
<feature type="transmembrane region" description="Helical" evidence="7">
    <location>
        <begin position="12"/>
        <end position="31"/>
    </location>
</feature>
<evidence type="ECO:0000256" key="2">
    <source>
        <dbReference type="ARBA" id="ARBA00004922"/>
    </source>
</evidence>
<evidence type="ECO:0000256" key="3">
    <source>
        <dbReference type="ARBA" id="ARBA00007658"/>
    </source>
</evidence>
<keyword evidence="7" id="KW-1133">Transmembrane helix</keyword>
<dbReference type="Proteomes" id="UP001139887">
    <property type="component" value="Unassembled WGS sequence"/>
</dbReference>
<reference evidence="8" key="1">
    <citation type="submission" date="2022-07" db="EMBL/GenBank/DDBJ databases">
        <title>Phylogenomic reconstructions and comparative analyses of Kickxellomycotina fungi.</title>
        <authorList>
            <person name="Reynolds N.K."/>
            <person name="Stajich J.E."/>
            <person name="Barry K."/>
            <person name="Grigoriev I.V."/>
            <person name="Crous P."/>
            <person name="Smith M.E."/>
        </authorList>
    </citation>
    <scope>NUCLEOTIDE SEQUENCE</scope>
    <source>
        <strain evidence="8">NRRL 1566</strain>
    </source>
</reference>
<keyword evidence="5" id="KW-1015">Disulfide bond</keyword>
<evidence type="ECO:0000256" key="7">
    <source>
        <dbReference type="SAM" id="Phobius"/>
    </source>
</evidence>
<dbReference type="OrthoDB" id="8118055at2759"/>
<dbReference type="Gene3D" id="1.50.10.10">
    <property type="match status" value="1"/>
</dbReference>
<dbReference type="GO" id="GO:0005783">
    <property type="term" value="C:endoplasmic reticulum"/>
    <property type="evidence" value="ECO:0007669"/>
    <property type="project" value="TreeGrafter"/>
</dbReference>
<dbReference type="PANTHER" id="PTHR11742">
    <property type="entry name" value="MANNOSYL-OLIGOSACCHARIDE ALPHA-1,2-MANNOSIDASE-RELATED"/>
    <property type="match status" value="1"/>
</dbReference>
<dbReference type="GO" id="GO:0005975">
    <property type="term" value="P:carbohydrate metabolic process"/>
    <property type="evidence" value="ECO:0007669"/>
    <property type="project" value="InterPro"/>
</dbReference>
<evidence type="ECO:0000256" key="6">
    <source>
        <dbReference type="RuleBase" id="RU361193"/>
    </source>
</evidence>
<gene>
    <name evidence="8" type="ORF">IWW36_005842</name>
</gene>
<dbReference type="Pfam" id="PF01532">
    <property type="entry name" value="Glyco_hydro_47"/>
    <property type="match status" value="1"/>
</dbReference>
<proteinExistence type="inferred from homology"/>
<keyword evidence="6" id="KW-0326">Glycosidase</keyword>
<dbReference type="GO" id="GO:0036503">
    <property type="term" value="P:ERAD pathway"/>
    <property type="evidence" value="ECO:0007669"/>
    <property type="project" value="UniProtKB-ARBA"/>
</dbReference>
<accession>A0A9W8LV00</accession>
<dbReference type="PRINTS" id="PR00747">
    <property type="entry name" value="GLYHDRLASE47"/>
</dbReference>
<evidence type="ECO:0000256" key="1">
    <source>
        <dbReference type="ARBA" id="ARBA00001913"/>
    </source>
</evidence>
<name>A0A9W8LV00_9FUNG</name>
<comment type="cofactor">
    <cofactor evidence="1">
        <name>Ca(2+)</name>
        <dbReference type="ChEBI" id="CHEBI:29108"/>
    </cofactor>
</comment>
<evidence type="ECO:0000256" key="4">
    <source>
        <dbReference type="ARBA" id="ARBA00022801"/>
    </source>
</evidence>
<keyword evidence="4 6" id="KW-0378">Hydrolase</keyword>
<comment type="similarity">
    <text evidence="3 6">Belongs to the glycosyl hydrolase 47 family.</text>
</comment>
<dbReference type="GO" id="GO:0004571">
    <property type="term" value="F:mannosyl-oligosaccharide 1,2-alpha-mannosidase activity"/>
    <property type="evidence" value="ECO:0007669"/>
    <property type="project" value="InterPro"/>
</dbReference>
<dbReference type="EC" id="3.2.1.-" evidence="6"/>
<evidence type="ECO:0000256" key="5">
    <source>
        <dbReference type="ARBA" id="ARBA00023157"/>
    </source>
</evidence>
<dbReference type="InterPro" id="IPR001382">
    <property type="entry name" value="Glyco_hydro_47"/>
</dbReference>
<dbReference type="AlphaFoldDB" id="A0A9W8LV00"/>
<feature type="non-terminal residue" evidence="8">
    <location>
        <position position="268"/>
    </location>
</feature>
<dbReference type="EMBL" id="JANBUW010001698">
    <property type="protein sequence ID" value="KAJ2842614.1"/>
    <property type="molecule type" value="Genomic_DNA"/>
</dbReference>
<keyword evidence="7" id="KW-0812">Transmembrane</keyword>
<dbReference type="GO" id="GO:0005509">
    <property type="term" value="F:calcium ion binding"/>
    <property type="evidence" value="ECO:0007669"/>
    <property type="project" value="InterPro"/>
</dbReference>
<comment type="pathway">
    <text evidence="2">Protein modification; protein glycosylation.</text>
</comment>
<sequence length="268" mass="30692">MFLRRISLHGLFYLLCGLLGGLYLLNIYGILEQPPVHEEAPSVNKQRQLAVRQAMQHAWHGYRTYAFGKDELQPLTQSANLRWGNWSISLLDALDTLKLMNMDKEYHEAKQHVRHIDFTKSLDYYDVRVFEMIIRALGGLLGAYELDPDPLLLAKAEEVGRTLARAFDTPTGLPYASIDISLETVRGPYRICLAEAGTMQLEYKKLAKLTNNREYWRMAERVSDVLEAGSRKHRGLYPMDISVLTGQYFESDYSVGAAADSFYEYLLK</sequence>
<dbReference type="SUPFAM" id="SSF48225">
    <property type="entry name" value="Seven-hairpin glycosidases"/>
    <property type="match status" value="1"/>
</dbReference>